<keyword evidence="3" id="KW-1185">Reference proteome</keyword>
<gene>
    <name evidence="2" type="ORF">J2W48_004562</name>
</gene>
<keyword evidence="1" id="KW-0732">Signal</keyword>
<dbReference type="EMBL" id="JAVDWQ010000027">
    <property type="protein sequence ID" value="MDR7212597.1"/>
    <property type="molecule type" value="Genomic_DNA"/>
</dbReference>
<evidence type="ECO:0008006" key="4">
    <source>
        <dbReference type="Google" id="ProtNLM"/>
    </source>
</evidence>
<comment type="caution">
    <text evidence="2">The sequence shown here is derived from an EMBL/GenBank/DDBJ whole genome shotgun (WGS) entry which is preliminary data.</text>
</comment>
<evidence type="ECO:0000256" key="1">
    <source>
        <dbReference type="SAM" id="SignalP"/>
    </source>
</evidence>
<organism evidence="2 3">
    <name type="scientific">Flavobacterium piscis</name>
    <dbReference type="NCBI Taxonomy" id="1114874"/>
    <lineage>
        <taxon>Bacteria</taxon>
        <taxon>Pseudomonadati</taxon>
        <taxon>Bacteroidota</taxon>
        <taxon>Flavobacteriia</taxon>
        <taxon>Flavobacteriales</taxon>
        <taxon>Flavobacteriaceae</taxon>
        <taxon>Flavobacterium</taxon>
    </lineage>
</organism>
<name>A0ABU1YEC7_9FLAO</name>
<evidence type="ECO:0000313" key="2">
    <source>
        <dbReference type="EMBL" id="MDR7212597.1"/>
    </source>
</evidence>
<feature type="chain" id="PRO_5045331424" description="DUF4369 domain-containing protein" evidence="1">
    <location>
        <begin position="24"/>
        <end position="58"/>
    </location>
</feature>
<proteinExistence type="predicted"/>
<sequence>MNNKYHKKVLFSLLLLSSLYMLGQETGKVTGKVFLSGNTPEENISVIITSETFLIITY</sequence>
<accession>A0ABU1YEC7</accession>
<reference evidence="2 3" key="1">
    <citation type="submission" date="2023-07" db="EMBL/GenBank/DDBJ databases">
        <title>Sorghum-associated microbial communities from plants grown in Nebraska, USA.</title>
        <authorList>
            <person name="Schachtman D."/>
        </authorList>
    </citation>
    <scope>NUCLEOTIDE SEQUENCE [LARGE SCALE GENOMIC DNA]</scope>
    <source>
        <strain evidence="2 3">4129</strain>
    </source>
</reference>
<dbReference type="RefSeq" id="WP_310284308.1">
    <property type="nucleotide sequence ID" value="NZ_JAVDWQ010000027.1"/>
</dbReference>
<feature type="signal peptide" evidence="1">
    <location>
        <begin position="1"/>
        <end position="23"/>
    </location>
</feature>
<evidence type="ECO:0000313" key="3">
    <source>
        <dbReference type="Proteomes" id="UP001269081"/>
    </source>
</evidence>
<dbReference type="Proteomes" id="UP001269081">
    <property type="component" value="Unassembled WGS sequence"/>
</dbReference>
<protein>
    <recommendedName>
        <fullName evidence="4">DUF4369 domain-containing protein</fullName>
    </recommendedName>
</protein>